<keyword evidence="7" id="KW-1185">Reference proteome</keyword>
<evidence type="ECO:0000256" key="1">
    <source>
        <dbReference type="ARBA" id="ARBA00023015"/>
    </source>
</evidence>
<evidence type="ECO:0000313" key="6">
    <source>
        <dbReference type="EMBL" id="SFE07966.1"/>
    </source>
</evidence>
<dbReference type="SUPFAM" id="SSF46689">
    <property type="entry name" value="Homeodomain-like"/>
    <property type="match status" value="1"/>
</dbReference>
<feature type="DNA-binding region" description="H-T-H motif" evidence="4">
    <location>
        <begin position="59"/>
        <end position="78"/>
    </location>
</feature>
<dbReference type="InterPro" id="IPR036271">
    <property type="entry name" value="Tet_transcr_reg_TetR-rel_C_sf"/>
</dbReference>
<gene>
    <name evidence="6" type="ORF">SAMN02745121_02933</name>
</gene>
<dbReference type="GO" id="GO:0000976">
    <property type="term" value="F:transcription cis-regulatory region binding"/>
    <property type="evidence" value="ECO:0007669"/>
    <property type="project" value="TreeGrafter"/>
</dbReference>
<dbReference type="AlphaFoldDB" id="A0A1I1XKX1"/>
<evidence type="ECO:0000256" key="4">
    <source>
        <dbReference type="PROSITE-ProRule" id="PRU00335"/>
    </source>
</evidence>
<feature type="domain" description="HTH tetR-type" evidence="5">
    <location>
        <begin position="36"/>
        <end position="96"/>
    </location>
</feature>
<accession>A0A1I1XKX1</accession>
<dbReference type="InterPro" id="IPR050109">
    <property type="entry name" value="HTH-type_TetR-like_transc_reg"/>
</dbReference>
<dbReference type="Gene3D" id="1.10.357.10">
    <property type="entry name" value="Tetracycline Repressor, domain 2"/>
    <property type="match status" value="1"/>
</dbReference>
<dbReference type="Gene3D" id="1.10.10.60">
    <property type="entry name" value="Homeodomain-like"/>
    <property type="match status" value="1"/>
</dbReference>
<organism evidence="6 7">
    <name type="scientific">Nannocystis exedens</name>
    <dbReference type="NCBI Taxonomy" id="54"/>
    <lineage>
        <taxon>Bacteria</taxon>
        <taxon>Pseudomonadati</taxon>
        <taxon>Myxococcota</taxon>
        <taxon>Polyangia</taxon>
        <taxon>Nannocystales</taxon>
        <taxon>Nannocystaceae</taxon>
        <taxon>Nannocystis</taxon>
    </lineage>
</organism>
<dbReference type="PANTHER" id="PTHR30055:SF148">
    <property type="entry name" value="TETR-FAMILY TRANSCRIPTIONAL REGULATOR"/>
    <property type="match status" value="1"/>
</dbReference>
<evidence type="ECO:0000313" key="7">
    <source>
        <dbReference type="Proteomes" id="UP000199400"/>
    </source>
</evidence>
<dbReference type="EMBL" id="FOMX01000008">
    <property type="protein sequence ID" value="SFE07966.1"/>
    <property type="molecule type" value="Genomic_DNA"/>
</dbReference>
<evidence type="ECO:0000259" key="5">
    <source>
        <dbReference type="PROSITE" id="PS50977"/>
    </source>
</evidence>
<dbReference type="SUPFAM" id="SSF48498">
    <property type="entry name" value="Tetracyclin repressor-like, C-terminal domain"/>
    <property type="match status" value="1"/>
</dbReference>
<keyword evidence="3" id="KW-0804">Transcription</keyword>
<dbReference type="InterPro" id="IPR001647">
    <property type="entry name" value="HTH_TetR"/>
</dbReference>
<dbReference type="Pfam" id="PF16859">
    <property type="entry name" value="TetR_C_11"/>
    <property type="match status" value="1"/>
</dbReference>
<keyword evidence="2 4" id="KW-0238">DNA-binding</keyword>
<dbReference type="Pfam" id="PF00440">
    <property type="entry name" value="TetR_N"/>
    <property type="match status" value="1"/>
</dbReference>
<sequence length="223" mass="24336">MATKSCDDSQEAVLRWGVRVVQAKRRGKSEPLVRGEAVVRGVLAATLREVARAGYHGLRIEDVAALAGVNKTTVYRRWPTKQELVRDALLSIASDTFTVAGSGSLREDMLAIARRIATLGAQAEYQGLFRLFVVEGDDPELAAIVRSLRASFEAVPRAILEAAEKRGEIAPGVDPRLLFDVMGAALNRRLFLDRVPADEAWLQRLIDLLLHGALARGRTRAAG</sequence>
<dbReference type="PANTHER" id="PTHR30055">
    <property type="entry name" value="HTH-TYPE TRANSCRIPTIONAL REGULATOR RUTR"/>
    <property type="match status" value="1"/>
</dbReference>
<dbReference type="InterPro" id="IPR011075">
    <property type="entry name" value="TetR_C"/>
</dbReference>
<protein>
    <submittedName>
        <fullName evidence="6">Transcriptional regulator, TetR family</fullName>
    </submittedName>
</protein>
<evidence type="ECO:0000256" key="2">
    <source>
        <dbReference type="ARBA" id="ARBA00023125"/>
    </source>
</evidence>
<reference evidence="7" key="1">
    <citation type="submission" date="2016-10" db="EMBL/GenBank/DDBJ databases">
        <authorList>
            <person name="Varghese N."/>
            <person name="Submissions S."/>
        </authorList>
    </citation>
    <scope>NUCLEOTIDE SEQUENCE [LARGE SCALE GENOMIC DNA]</scope>
    <source>
        <strain evidence="7">ATCC 25963</strain>
    </source>
</reference>
<keyword evidence="1" id="KW-0805">Transcription regulation</keyword>
<dbReference type="InterPro" id="IPR009057">
    <property type="entry name" value="Homeodomain-like_sf"/>
</dbReference>
<dbReference type="PROSITE" id="PS50977">
    <property type="entry name" value="HTH_TETR_2"/>
    <property type="match status" value="1"/>
</dbReference>
<evidence type="ECO:0000256" key="3">
    <source>
        <dbReference type="ARBA" id="ARBA00023163"/>
    </source>
</evidence>
<dbReference type="GO" id="GO:0003700">
    <property type="term" value="F:DNA-binding transcription factor activity"/>
    <property type="evidence" value="ECO:0007669"/>
    <property type="project" value="TreeGrafter"/>
</dbReference>
<dbReference type="OrthoDB" id="9796019at2"/>
<dbReference type="Proteomes" id="UP000199400">
    <property type="component" value="Unassembled WGS sequence"/>
</dbReference>
<name>A0A1I1XKX1_9BACT</name>
<dbReference type="STRING" id="54.SAMN02745121_02933"/>
<proteinExistence type="predicted"/>